<feature type="transmembrane region" description="Helical" evidence="1">
    <location>
        <begin position="188"/>
        <end position="210"/>
    </location>
</feature>
<feature type="transmembrane region" description="Helical" evidence="1">
    <location>
        <begin position="62"/>
        <end position="85"/>
    </location>
</feature>
<dbReference type="GO" id="GO:0004175">
    <property type="term" value="F:endopeptidase activity"/>
    <property type="evidence" value="ECO:0007669"/>
    <property type="project" value="UniProtKB-ARBA"/>
</dbReference>
<keyword evidence="3" id="KW-0378">Hydrolase</keyword>
<organism evidence="3 4">
    <name type="scientific">Tessaracoccus bendigoensis DSM 12906</name>
    <dbReference type="NCBI Taxonomy" id="1123357"/>
    <lineage>
        <taxon>Bacteria</taxon>
        <taxon>Bacillati</taxon>
        <taxon>Actinomycetota</taxon>
        <taxon>Actinomycetes</taxon>
        <taxon>Propionibacteriales</taxon>
        <taxon>Propionibacteriaceae</taxon>
        <taxon>Tessaracoccus</taxon>
    </lineage>
</organism>
<feature type="transmembrane region" description="Helical" evidence="1">
    <location>
        <begin position="97"/>
        <end position="118"/>
    </location>
</feature>
<dbReference type="GO" id="GO:0006508">
    <property type="term" value="P:proteolysis"/>
    <property type="evidence" value="ECO:0007669"/>
    <property type="project" value="UniProtKB-KW"/>
</dbReference>
<dbReference type="STRING" id="1123357.SAMN02745244_00021"/>
<sequence length="230" mass="25185">MTGAARRRVWVQLGLVSVFIALTGWNNLAFHHVTADDAAIPWWTPLSRWLQGLGERWFGEGLGNFVVNPATYVVIPLLVLLLAGARPSTLGFGKGHRVGRALLICCVIPVTWFAYTLIVGQETIVRLLGRFASHFMQNGFLEEFLFRGLLQTRLRLIAGPGWALVVQALVFGVWHLGSGYTNTDHAGLLPAIAITIVQQSLLGLALGILFERTRNLLVPSVVHVALNSMG</sequence>
<evidence type="ECO:0000256" key="1">
    <source>
        <dbReference type="SAM" id="Phobius"/>
    </source>
</evidence>
<gene>
    <name evidence="3" type="ORF">SAMN02745244_00021</name>
</gene>
<feature type="domain" description="CAAX prenyl protease 2/Lysostaphin resistance protein A-like" evidence="2">
    <location>
        <begin position="131"/>
        <end position="229"/>
    </location>
</feature>
<reference evidence="3 4" key="1">
    <citation type="submission" date="2016-11" db="EMBL/GenBank/DDBJ databases">
        <authorList>
            <person name="Jaros S."/>
            <person name="Januszkiewicz K."/>
            <person name="Wedrychowicz H."/>
        </authorList>
    </citation>
    <scope>NUCLEOTIDE SEQUENCE [LARGE SCALE GENOMIC DNA]</scope>
    <source>
        <strain evidence="3 4">DSM 12906</strain>
    </source>
</reference>
<evidence type="ECO:0000259" key="2">
    <source>
        <dbReference type="Pfam" id="PF02517"/>
    </source>
</evidence>
<proteinExistence type="predicted"/>
<feature type="transmembrane region" description="Helical" evidence="1">
    <location>
        <begin position="153"/>
        <end position="176"/>
    </location>
</feature>
<dbReference type="EMBL" id="FQZG01000003">
    <property type="protein sequence ID" value="SHI29712.1"/>
    <property type="molecule type" value="Genomic_DNA"/>
</dbReference>
<keyword evidence="1" id="KW-0472">Membrane</keyword>
<dbReference type="InterPro" id="IPR003675">
    <property type="entry name" value="Rce1/LyrA-like_dom"/>
</dbReference>
<name>A0A1M5ZZP2_9ACTN</name>
<dbReference type="GO" id="GO:0080120">
    <property type="term" value="P:CAAX-box protein maturation"/>
    <property type="evidence" value="ECO:0007669"/>
    <property type="project" value="UniProtKB-ARBA"/>
</dbReference>
<keyword evidence="1" id="KW-1133">Transmembrane helix</keyword>
<evidence type="ECO:0000313" key="4">
    <source>
        <dbReference type="Proteomes" id="UP000184512"/>
    </source>
</evidence>
<dbReference type="AlphaFoldDB" id="A0A1M5ZZP2"/>
<keyword evidence="3" id="KW-0645">Protease</keyword>
<accession>A0A1M5ZZP2</accession>
<protein>
    <submittedName>
        <fullName evidence="3">CAAX protease self-immunity</fullName>
    </submittedName>
</protein>
<dbReference type="Proteomes" id="UP000184512">
    <property type="component" value="Unassembled WGS sequence"/>
</dbReference>
<keyword evidence="1" id="KW-0812">Transmembrane</keyword>
<dbReference type="Pfam" id="PF02517">
    <property type="entry name" value="Rce1-like"/>
    <property type="match status" value="1"/>
</dbReference>
<evidence type="ECO:0000313" key="3">
    <source>
        <dbReference type="EMBL" id="SHI29712.1"/>
    </source>
</evidence>
<keyword evidence="4" id="KW-1185">Reference proteome</keyword>